<accession>A0A3M2I2L7</accession>
<dbReference type="Proteomes" id="UP000269774">
    <property type="component" value="Unassembled WGS sequence"/>
</dbReference>
<organism evidence="1 2">
    <name type="scientific">Stutzerimonas zhaodongensis</name>
    <dbReference type="NCBI Taxonomy" id="1176257"/>
    <lineage>
        <taxon>Bacteria</taxon>
        <taxon>Pseudomonadati</taxon>
        <taxon>Pseudomonadota</taxon>
        <taxon>Gammaproteobacteria</taxon>
        <taxon>Pseudomonadales</taxon>
        <taxon>Pseudomonadaceae</taxon>
        <taxon>Stutzerimonas</taxon>
    </lineage>
</organism>
<keyword evidence="2" id="KW-1185">Reference proteome</keyword>
<name>A0A3M2I2L7_9GAMM</name>
<proteinExistence type="predicted"/>
<sequence length="69" mass="7599">MYLKVCSRGCVDTCSKRLDLINQTHAVLSIGRRGRGIGSGRSHYPMIRESGLAQAAPSWRGSLLRLHGF</sequence>
<evidence type="ECO:0000313" key="2">
    <source>
        <dbReference type="Proteomes" id="UP000269774"/>
    </source>
</evidence>
<protein>
    <submittedName>
        <fullName evidence="1">Uncharacterized protein</fullName>
    </submittedName>
</protein>
<reference evidence="1 2" key="1">
    <citation type="submission" date="2018-10" db="EMBL/GenBank/DDBJ databases">
        <title>Pseudomonas zhaodongensis NEAU-ST5-21(T) genome.</title>
        <authorList>
            <person name="Peng J."/>
            <person name="Liu Z.-P."/>
        </authorList>
    </citation>
    <scope>NUCLEOTIDE SEQUENCE [LARGE SCALE GENOMIC DNA]</scope>
    <source>
        <strain evidence="1 2">NEAU-ST5-21</strain>
    </source>
</reference>
<evidence type="ECO:0000313" key="1">
    <source>
        <dbReference type="EMBL" id="RMH92434.1"/>
    </source>
</evidence>
<dbReference type="EMBL" id="RFFM01000001">
    <property type="protein sequence ID" value="RMH92434.1"/>
    <property type="molecule type" value="Genomic_DNA"/>
</dbReference>
<dbReference type="AlphaFoldDB" id="A0A3M2I2L7"/>
<comment type="caution">
    <text evidence="1">The sequence shown here is derived from an EMBL/GenBank/DDBJ whole genome shotgun (WGS) entry which is preliminary data.</text>
</comment>
<gene>
    <name evidence="1" type="ORF">EA797_06925</name>
</gene>